<organism evidence="11 12">
    <name type="scientific">Illadopsis cleaveri</name>
    <name type="common">blackcap illadopsis</name>
    <dbReference type="NCBI Taxonomy" id="201329"/>
    <lineage>
        <taxon>Eukaryota</taxon>
        <taxon>Metazoa</taxon>
        <taxon>Chordata</taxon>
        <taxon>Craniata</taxon>
        <taxon>Vertebrata</taxon>
        <taxon>Euteleostomi</taxon>
        <taxon>Archelosauria</taxon>
        <taxon>Archosauria</taxon>
        <taxon>Dinosauria</taxon>
        <taxon>Saurischia</taxon>
        <taxon>Theropoda</taxon>
        <taxon>Coelurosauria</taxon>
        <taxon>Aves</taxon>
        <taxon>Neognathae</taxon>
        <taxon>Neoaves</taxon>
        <taxon>Telluraves</taxon>
        <taxon>Australaves</taxon>
        <taxon>Passeriformes</taxon>
        <taxon>Sylvioidea</taxon>
        <taxon>Timaliidae</taxon>
        <taxon>Illadopsis</taxon>
    </lineage>
</organism>
<dbReference type="FunFam" id="3.30.160.60:FF:000690">
    <property type="entry name" value="Zinc finger protein 354C"/>
    <property type="match status" value="1"/>
</dbReference>
<dbReference type="GO" id="GO:0000981">
    <property type="term" value="F:DNA-binding transcription factor activity, RNA polymerase II-specific"/>
    <property type="evidence" value="ECO:0007669"/>
    <property type="project" value="TreeGrafter"/>
</dbReference>
<evidence type="ECO:0000256" key="5">
    <source>
        <dbReference type="ARBA" id="ARBA00022833"/>
    </source>
</evidence>
<keyword evidence="7" id="KW-0804">Transcription</keyword>
<dbReference type="Pfam" id="PF13465">
    <property type="entry name" value="zf-H2C2_2"/>
    <property type="match status" value="1"/>
</dbReference>
<evidence type="ECO:0000259" key="10">
    <source>
        <dbReference type="PROSITE" id="PS50157"/>
    </source>
</evidence>
<feature type="domain" description="C2H2-type" evidence="10">
    <location>
        <begin position="58"/>
        <end position="78"/>
    </location>
</feature>
<comment type="caution">
    <text evidence="11">The sequence shown here is derived from an EMBL/GenBank/DDBJ whole genome shotgun (WGS) entry which is preliminary data.</text>
</comment>
<keyword evidence="3" id="KW-0677">Repeat</keyword>
<keyword evidence="8" id="KW-0539">Nucleus</keyword>
<dbReference type="GO" id="GO:0005634">
    <property type="term" value="C:nucleus"/>
    <property type="evidence" value="ECO:0007669"/>
    <property type="project" value="UniProtKB-SubCell"/>
</dbReference>
<dbReference type="Proteomes" id="UP000534634">
    <property type="component" value="Unassembled WGS sequence"/>
</dbReference>
<dbReference type="AlphaFoldDB" id="A0A7L1CNV9"/>
<evidence type="ECO:0000313" key="12">
    <source>
        <dbReference type="Proteomes" id="UP000534634"/>
    </source>
</evidence>
<dbReference type="InterPro" id="IPR013087">
    <property type="entry name" value="Znf_C2H2_type"/>
</dbReference>
<keyword evidence="5" id="KW-0862">Zinc</keyword>
<reference evidence="11 12" key="1">
    <citation type="submission" date="2019-09" db="EMBL/GenBank/DDBJ databases">
        <title>Bird 10,000 Genomes (B10K) Project - Family phase.</title>
        <authorList>
            <person name="Zhang G."/>
        </authorList>
    </citation>
    <scope>NUCLEOTIDE SEQUENCE [LARGE SCALE GENOMIC DNA]</scope>
    <source>
        <strain evidence="11">B10K-DU-002-01</strain>
        <tissue evidence="11">Muscle</tissue>
    </source>
</reference>
<dbReference type="PANTHER" id="PTHR23226">
    <property type="entry name" value="ZINC FINGER AND SCAN DOMAIN-CONTAINING"/>
    <property type="match status" value="1"/>
</dbReference>
<evidence type="ECO:0000256" key="3">
    <source>
        <dbReference type="ARBA" id="ARBA00022737"/>
    </source>
</evidence>
<dbReference type="EMBL" id="VXBB01024298">
    <property type="protein sequence ID" value="NXM64528.1"/>
    <property type="molecule type" value="Genomic_DNA"/>
</dbReference>
<evidence type="ECO:0000256" key="7">
    <source>
        <dbReference type="ARBA" id="ARBA00023163"/>
    </source>
</evidence>
<dbReference type="FunFam" id="3.30.160.60:FF:002226">
    <property type="entry name" value="Zinc finger protein 764"/>
    <property type="match status" value="1"/>
</dbReference>
<dbReference type="PANTHER" id="PTHR23226:SF416">
    <property type="entry name" value="FI01424P"/>
    <property type="match status" value="1"/>
</dbReference>
<evidence type="ECO:0000256" key="2">
    <source>
        <dbReference type="ARBA" id="ARBA00022723"/>
    </source>
</evidence>
<evidence type="ECO:0000313" key="11">
    <source>
        <dbReference type="EMBL" id="NXM64528.1"/>
    </source>
</evidence>
<evidence type="ECO:0000256" key="6">
    <source>
        <dbReference type="ARBA" id="ARBA00023015"/>
    </source>
</evidence>
<feature type="domain" description="C2H2-type" evidence="10">
    <location>
        <begin position="3"/>
        <end position="29"/>
    </location>
</feature>
<feature type="domain" description="C2H2-type" evidence="10">
    <location>
        <begin position="30"/>
        <end position="57"/>
    </location>
</feature>
<feature type="non-terminal residue" evidence="11">
    <location>
        <position position="1"/>
    </location>
</feature>
<sequence>KPYECSEWGKRFPASAHLLHHRIHIEERPFHCPDCGKGFMHNSLLITHRRIHTGERPYKCPQCGKSFSQSSALTQHQR</sequence>
<evidence type="ECO:0000256" key="8">
    <source>
        <dbReference type="ARBA" id="ARBA00023242"/>
    </source>
</evidence>
<evidence type="ECO:0000256" key="1">
    <source>
        <dbReference type="ARBA" id="ARBA00004123"/>
    </source>
</evidence>
<dbReference type="FunFam" id="3.30.160.60:FF:000012">
    <property type="entry name" value="RB-associated KRAB zinc finger protein-like"/>
    <property type="match status" value="1"/>
</dbReference>
<dbReference type="InterPro" id="IPR036236">
    <property type="entry name" value="Znf_C2H2_sf"/>
</dbReference>
<protein>
    <submittedName>
        <fullName evidence="11">ZN572 protein</fullName>
    </submittedName>
</protein>
<keyword evidence="2" id="KW-0479">Metal-binding</keyword>
<evidence type="ECO:0000256" key="4">
    <source>
        <dbReference type="ARBA" id="ARBA00022771"/>
    </source>
</evidence>
<dbReference type="Gene3D" id="3.30.160.60">
    <property type="entry name" value="Classic Zinc Finger"/>
    <property type="match status" value="3"/>
</dbReference>
<name>A0A7L1CNV9_9PASS</name>
<keyword evidence="6" id="KW-0805">Transcription regulation</keyword>
<dbReference type="PROSITE" id="PS50157">
    <property type="entry name" value="ZINC_FINGER_C2H2_2"/>
    <property type="match status" value="3"/>
</dbReference>
<gene>
    <name evidence="11" type="primary">Znf572_3</name>
    <name evidence="11" type="ORF">ILLCLE_R04454</name>
</gene>
<accession>A0A7L1CNV9</accession>
<dbReference type="SMART" id="SM00355">
    <property type="entry name" value="ZnF_C2H2"/>
    <property type="match status" value="3"/>
</dbReference>
<keyword evidence="12" id="KW-1185">Reference proteome</keyword>
<dbReference type="PROSITE" id="PS00028">
    <property type="entry name" value="ZINC_FINGER_C2H2_1"/>
    <property type="match status" value="1"/>
</dbReference>
<proteinExistence type="predicted"/>
<dbReference type="GO" id="GO:0000978">
    <property type="term" value="F:RNA polymerase II cis-regulatory region sequence-specific DNA binding"/>
    <property type="evidence" value="ECO:0007669"/>
    <property type="project" value="TreeGrafter"/>
</dbReference>
<keyword evidence="4 9" id="KW-0863">Zinc-finger</keyword>
<comment type="subcellular location">
    <subcellularLocation>
        <location evidence="1">Nucleus</location>
    </subcellularLocation>
</comment>
<evidence type="ECO:0000256" key="9">
    <source>
        <dbReference type="PROSITE-ProRule" id="PRU00042"/>
    </source>
</evidence>
<feature type="non-terminal residue" evidence="11">
    <location>
        <position position="78"/>
    </location>
</feature>
<dbReference type="SUPFAM" id="SSF57667">
    <property type="entry name" value="beta-beta-alpha zinc fingers"/>
    <property type="match status" value="2"/>
</dbReference>
<dbReference type="GO" id="GO:0008270">
    <property type="term" value="F:zinc ion binding"/>
    <property type="evidence" value="ECO:0007669"/>
    <property type="project" value="UniProtKB-KW"/>
</dbReference>